<dbReference type="SUPFAM" id="SSF51246">
    <property type="entry name" value="Rudiment single hybrid motif"/>
    <property type="match status" value="1"/>
</dbReference>
<keyword evidence="15 19" id="KW-0092">Biotin</keyword>
<dbReference type="GO" id="GO:0046872">
    <property type="term" value="F:metal ion binding"/>
    <property type="evidence" value="ECO:0007669"/>
    <property type="project" value="UniProtKB-KW"/>
</dbReference>
<evidence type="ECO:0000256" key="2">
    <source>
        <dbReference type="ARBA" id="ARBA00004956"/>
    </source>
</evidence>
<dbReference type="FunFam" id="3.40.50.20:FF:000010">
    <property type="entry name" value="Propionyl-CoA carboxylase subunit alpha"/>
    <property type="match status" value="1"/>
</dbReference>
<dbReference type="InterPro" id="IPR005479">
    <property type="entry name" value="CPAse_ATP-bd"/>
</dbReference>
<comment type="function">
    <text evidence="1 19">This protein is a component of the acetyl coenzyme A carboxylase complex; first, biotin carboxylase catalyzes the carboxylation of the carrier protein and then the transcarboxylase transfers the carboxyl group to form malonyl-CoA.</text>
</comment>
<dbReference type="EC" id="6.3.4.14" evidence="4 19"/>
<name>A0AAC9IT80_9BURK</name>
<evidence type="ECO:0000256" key="17">
    <source>
        <dbReference type="ARBA" id="ARBA00048600"/>
    </source>
</evidence>
<dbReference type="EMBL" id="CP015017">
    <property type="protein sequence ID" value="APC00351.1"/>
    <property type="molecule type" value="Genomic_DNA"/>
</dbReference>
<dbReference type="PROSITE" id="PS50979">
    <property type="entry name" value="BC"/>
    <property type="match status" value="1"/>
</dbReference>
<dbReference type="SUPFAM" id="SSF56059">
    <property type="entry name" value="Glutathione synthetase ATP-binding domain-like"/>
    <property type="match status" value="1"/>
</dbReference>
<dbReference type="Gene3D" id="3.30.1490.20">
    <property type="entry name" value="ATP-grasp fold, A domain"/>
    <property type="match status" value="1"/>
</dbReference>
<keyword evidence="6 19" id="KW-0444">Lipid biosynthesis</keyword>
<dbReference type="GO" id="GO:0004075">
    <property type="term" value="F:biotin carboxylase activity"/>
    <property type="evidence" value="ECO:0007669"/>
    <property type="project" value="UniProtKB-EC"/>
</dbReference>
<feature type="domain" description="Biotin carboxylation" evidence="21">
    <location>
        <begin position="1"/>
        <end position="445"/>
    </location>
</feature>
<evidence type="ECO:0000256" key="15">
    <source>
        <dbReference type="ARBA" id="ARBA00023267"/>
    </source>
</evidence>
<sequence length="454" mass="49959">MFDKILIANRGEIALRIQRACRELEIKTVVVYSTADKEAKYVKLADEAVCIGPAPSPLSYLNMPAIISAAEVTDAEAIHPGYGFLSENADFAERVEKSGFAFIGPTAASIRLMGDKVSAKRAMIKAGVPCVPGSEGALPDNPKEIIATAKKVGYPVIIKAAGGGGGRGMRVVHTEAALLNAVNMTKEEAGRAFGNPEVYMEKFLEKPRHVEIQILADTHGNAIWLGERDCSMQRRHQKVIEEAPAPGIDRRLIAKIGERCAEACRKIGYRGAGTFEFLYENNEFFFIEMNTRVQVEHPVTEMITGVDIVQEQIRIAAGLKLGYRQKDIVFRGHAIECRLNAEDPFKFTPSPGRIVSFHMPGGPGIRVDSHAYSGYVVPSNYDSMIGKLISYGNTREQAIRRMQIALSEMVIDGITTNVPLHRELMLDPNFMEGGTSIHYLEHRLEEQAASRGKS</sequence>
<evidence type="ECO:0000313" key="22">
    <source>
        <dbReference type="EMBL" id="APC00351.1"/>
    </source>
</evidence>
<dbReference type="GO" id="GO:0006633">
    <property type="term" value="P:fatty acid biosynthetic process"/>
    <property type="evidence" value="ECO:0007669"/>
    <property type="project" value="UniProtKB-KW"/>
</dbReference>
<feature type="domain" description="ATP-grasp" evidence="20">
    <location>
        <begin position="120"/>
        <end position="317"/>
    </location>
</feature>
<protein>
    <recommendedName>
        <fullName evidence="5 19">Biotin carboxylase</fullName>
        <ecNumber evidence="4 19">6.3.4.14</ecNumber>
    </recommendedName>
    <alternativeName>
        <fullName evidence="16 19">Acetyl-coenzyme A carboxylase biotin carboxylase subunit A</fullName>
    </alternativeName>
</protein>
<dbReference type="InterPro" id="IPR011764">
    <property type="entry name" value="Biotin_carboxylation_dom"/>
</dbReference>
<evidence type="ECO:0000256" key="1">
    <source>
        <dbReference type="ARBA" id="ARBA00003761"/>
    </source>
</evidence>
<dbReference type="InterPro" id="IPR004549">
    <property type="entry name" value="Acetyl_CoA_COase_biotin_COase"/>
</dbReference>
<dbReference type="AlphaFoldDB" id="A0AAC9IT80"/>
<evidence type="ECO:0000256" key="4">
    <source>
        <dbReference type="ARBA" id="ARBA00013263"/>
    </source>
</evidence>
<dbReference type="NCBIfam" id="NF006367">
    <property type="entry name" value="PRK08591.1"/>
    <property type="match status" value="1"/>
</dbReference>
<keyword evidence="11 18" id="KW-0067">ATP-binding</keyword>
<evidence type="ECO:0000256" key="14">
    <source>
        <dbReference type="ARBA" id="ARBA00023160"/>
    </source>
</evidence>
<dbReference type="Pfam" id="PF02786">
    <property type="entry name" value="CPSase_L_D2"/>
    <property type="match status" value="1"/>
</dbReference>
<evidence type="ECO:0000256" key="10">
    <source>
        <dbReference type="ARBA" id="ARBA00022832"/>
    </source>
</evidence>
<evidence type="ECO:0000256" key="12">
    <source>
        <dbReference type="ARBA" id="ARBA00022842"/>
    </source>
</evidence>
<dbReference type="PROSITE" id="PS00866">
    <property type="entry name" value="CPSASE_1"/>
    <property type="match status" value="1"/>
</dbReference>
<dbReference type="RefSeq" id="WP_071538595.1">
    <property type="nucleotide sequence ID" value="NZ_CP015016.1"/>
</dbReference>
<keyword evidence="7 19" id="KW-0436">Ligase</keyword>
<evidence type="ECO:0000256" key="3">
    <source>
        <dbReference type="ARBA" id="ARBA00011750"/>
    </source>
</evidence>
<dbReference type="SUPFAM" id="SSF52440">
    <property type="entry name" value="PreATP-grasp domain"/>
    <property type="match status" value="1"/>
</dbReference>
<evidence type="ECO:0000256" key="11">
    <source>
        <dbReference type="ARBA" id="ARBA00022840"/>
    </source>
</evidence>
<dbReference type="InterPro" id="IPR016185">
    <property type="entry name" value="PreATP-grasp_dom_sf"/>
</dbReference>
<comment type="subunit">
    <text evidence="3 19">Acetyl-CoA carboxylase is a heterohexamer of biotin carboxyl carrier protein, biotin carboxylase and the two subunits of carboxyl transferase in a 2:2 complex.</text>
</comment>
<proteinExistence type="predicted"/>
<evidence type="ECO:0000256" key="7">
    <source>
        <dbReference type="ARBA" id="ARBA00022598"/>
    </source>
</evidence>
<dbReference type="Pfam" id="PF02785">
    <property type="entry name" value="Biotin_carb_C"/>
    <property type="match status" value="1"/>
</dbReference>
<dbReference type="Gene3D" id="3.40.50.20">
    <property type="match status" value="1"/>
</dbReference>
<dbReference type="InterPro" id="IPR005481">
    <property type="entry name" value="BC-like_N"/>
</dbReference>
<dbReference type="NCBIfam" id="TIGR00514">
    <property type="entry name" value="accC"/>
    <property type="match status" value="1"/>
</dbReference>
<comment type="pathway">
    <text evidence="2 19">Lipid metabolism; malonyl-CoA biosynthesis; malonyl-CoA from acetyl-CoA: step 1/1.</text>
</comment>
<accession>A0AAC9IT80</accession>
<dbReference type="GO" id="GO:0005524">
    <property type="term" value="F:ATP binding"/>
    <property type="evidence" value="ECO:0007669"/>
    <property type="project" value="UniProtKB-UniRule"/>
</dbReference>
<dbReference type="PROSITE" id="PS50975">
    <property type="entry name" value="ATP_GRASP"/>
    <property type="match status" value="1"/>
</dbReference>
<dbReference type="PROSITE" id="PS00867">
    <property type="entry name" value="CPSASE_2"/>
    <property type="match status" value="1"/>
</dbReference>
<keyword evidence="10 19" id="KW-0276">Fatty acid metabolism</keyword>
<keyword evidence="14 19" id="KW-0275">Fatty acid biosynthesis</keyword>
<reference evidence="22" key="1">
    <citation type="journal article" date="2017" name="Appl. Environ. Microbiol.">
        <title>Microdiversification of a pelagic Polynucleobacter species is mainly driven by acquisition of genomic islands from a partially interspecific gene pool.</title>
        <authorList>
            <person name="Hoetzinger M."/>
            <person name="Hahn M.W."/>
            <person name="Jezberova J."/>
            <person name="Schmidt J."/>
            <person name="Koll U."/>
        </authorList>
    </citation>
    <scope>NUCLEOTIDE SEQUENCE</scope>
    <source>
        <strain evidence="22">MWH-RechtKol4</strain>
    </source>
</reference>
<dbReference type="InterPro" id="IPR013815">
    <property type="entry name" value="ATP_grasp_subdomain_1"/>
</dbReference>
<dbReference type="InterPro" id="IPR011761">
    <property type="entry name" value="ATP-grasp"/>
</dbReference>
<dbReference type="InterPro" id="IPR051602">
    <property type="entry name" value="ACC_Biotin_Carboxylase"/>
</dbReference>
<dbReference type="Proteomes" id="UP000182060">
    <property type="component" value="Chromosome"/>
</dbReference>
<dbReference type="InterPro" id="IPR011054">
    <property type="entry name" value="Rudment_hybrid_motif"/>
</dbReference>
<keyword evidence="9 18" id="KW-0547">Nucleotide-binding</keyword>
<evidence type="ECO:0000256" key="19">
    <source>
        <dbReference type="RuleBase" id="RU365063"/>
    </source>
</evidence>
<evidence type="ECO:0000256" key="18">
    <source>
        <dbReference type="PROSITE-ProRule" id="PRU00409"/>
    </source>
</evidence>
<evidence type="ECO:0000256" key="16">
    <source>
        <dbReference type="ARBA" id="ARBA00033786"/>
    </source>
</evidence>
<evidence type="ECO:0000259" key="21">
    <source>
        <dbReference type="PROSITE" id="PS50979"/>
    </source>
</evidence>
<dbReference type="Pfam" id="PF00289">
    <property type="entry name" value="Biotin_carb_N"/>
    <property type="match status" value="1"/>
</dbReference>
<evidence type="ECO:0000256" key="9">
    <source>
        <dbReference type="ARBA" id="ARBA00022741"/>
    </source>
</evidence>
<evidence type="ECO:0000256" key="8">
    <source>
        <dbReference type="ARBA" id="ARBA00022723"/>
    </source>
</evidence>
<dbReference type="Gene3D" id="3.30.470.20">
    <property type="entry name" value="ATP-grasp fold, B domain"/>
    <property type="match status" value="1"/>
</dbReference>
<dbReference type="PANTHER" id="PTHR48095:SF2">
    <property type="entry name" value="BIOTIN CARBOXYLASE, CHLOROPLASTIC"/>
    <property type="match status" value="1"/>
</dbReference>
<keyword evidence="12" id="KW-0460">Magnesium</keyword>
<gene>
    <name evidence="22" type="ORF">AOC25_01290</name>
</gene>
<evidence type="ECO:0000259" key="20">
    <source>
        <dbReference type="PROSITE" id="PS50975"/>
    </source>
</evidence>
<evidence type="ECO:0000313" key="23">
    <source>
        <dbReference type="Proteomes" id="UP000182060"/>
    </source>
</evidence>
<evidence type="ECO:0000256" key="13">
    <source>
        <dbReference type="ARBA" id="ARBA00023098"/>
    </source>
</evidence>
<comment type="catalytic activity">
    <reaction evidence="17 19">
        <text>N(6)-biotinyl-L-lysyl-[protein] + hydrogencarbonate + ATP = N(6)-carboxybiotinyl-L-lysyl-[protein] + ADP + phosphate + H(+)</text>
        <dbReference type="Rhea" id="RHEA:13501"/>
        <dbReference type="Rhea" id="RHEA-COMP:10505"/>
        <dbReference type="Rhea" id="RHEA-COMP:10506"/>
        <dbReference type="ChEBI" id="CHEBI:15378"/>
        <dbReference type="ChEBI" id="CHEBI:17544"/>
        <dbReference type="ChEBI" id="CHEBI:30616"/>
        <dbReference type="ChEBI" id="CHEBI:43474"/>
        <dbReference type="ChEBI" id="CHEBI:83144"/>
        <dbReference type="ChEBI" id="CHEBI:83145"/>
        <dbReference type="ChEBI" id="CHEBI:456216"/>
        <dbReference type="EC" id="6.3.4.14"/>
    </reaction>
</comment>
<evidence type="ECO:0000256" key="5">
    <source>
        <dbReference type="ARBA" id="ARBA00017242"/>
    </source>
</evidence>
<keyword evidence="8" id="KW-0479">Metal-binding</keyword>
<dbReference type="PANTHER" id="PTHR48095">
    <property type="entry name" value="PYRUVATE CARBOXYLASE SUBUNIT A"/>
    <property type="match status" value="1"/>
</dbReference>
<dbReference type="InterPro" id="IPR005482">
    <property type="entry name" value="Biotin_COase_C"/>
</dbReference>
<dbReference type="SMART" id="SM00878">
    <property type="entry name" value="Biotin_carb_C"/>
    <property type="match status" value="1"/>
</dbReference>
<organism evidence="22 23">
    <name type="scientific">Polynucleobacter asymbioticus</name>
    <dbReference type="NCBI Taxonomy" id="576611"/>
    <lineage>
        <taxon>Bacteria</taxon>
        <taxon>Pseudomonadati</taxon>
        <taxon>Pseudomonadota</taxon>
        <taxon>Betaproteobacteria</taxon>
        <taxon>Burkholderiales</taxon>
        <taxon>Burkholderiaceae</taxon>
        <taxon>Polynucleobacter</taxon>
    </lineage>
</organism>
<evidence type="ECO:0000256" key="6">
    <source>
        <dbReference type="ARBA" id="ARBA00022516"/>
    </source>
</evidence>
<keyword evidence="13 19" id="KW-0443">Lipid metabolism</keyword>